<keyword evidence="3" id="KW-1185">Reference proteome</keyword>
<reference evidence="2" key="1">
    <citation type="journal article" date="2022" name="Int. J. Mol. Sci.">
        <title>Draft Genome of Tanacetum Coccineum: Genomic Comparison of Closely Related Tanacetum-Family Plants.</title>
        <authorList>
            <person name="Yamashiro T."/>
            <person name="Shiraishi A."/>
            <person name="Nakayama K."/>
            <person name="Satake H."/>
        </authorList>
    </citation>
    <scope>NUCLEOTIDE SEQUENCE</scope>
</reference>
<feature type="region of interest" description="Disordered" evidence="1">
    <location>
        <begin position="677"/>
        <end position="705"/>
    </location>
</feature>
<name>A0ABQ5AQ26_9ASTR</name>
<organism evidence="2 3">
    <name type="scientific">Tanacetum coccineum</name>
    <dbReference type="NCBI Taxonomy" id="301880"/>
    <lineage>
        <taxon>Eukaryota</taxon>
        <taxon>Viridiplantae</taxon>
        <taxon>Streptophyta</taxon>
        <taxon>Embryophyta</taxon>
        <taxon>Tracheophyta</taxon>
        <taxon>Spermatophyta</taxon>
        <taxon>Magnoliopsida</taxon>
        <taxon>eudicotyledons</taxon>
        <taxon>Gunneridae</taxon>
        <taxon>Pentapetalae</taxon>
        <taxon>asterids</taxon>
        <taxon>campanulids</taxon>
        <taxon>Asterales</taxon>
        <taxon>Asteraceae</taxon>
        <taxon>Asteroideae</taxon>
        <taxon>Anthemideae</taxon>
        <taxon>Anthemidinae</taxon>
        <taxon>Tanacetum</taxon>
    </lineage>
</organism>
<evidence type="ECO:0000256" key="1">
    <source>
        <dbReference type="SAM" id="MobiDB-lite"/>
    </source>
</evidence>
<accession>A0ABQ5AQ26</accession>
<gene>
    <name evidence="2" type="ORF">Tco_0839237</name>
</gene>
<sequence length="856" mass="95316">MQGITSNVATTKVSASQKYAINVEPLPASLKNNRDVHHEYCNNLRDTLDAIRKIELLAYVSASCPKESNKRDKSIATPSLTRKEHVTFAHPLETSGNNTINHVNQPIAQKPNVPIIHSTGVRKATKARRSKSKSNTINDKTLPANSVLEKKVEDHHRKNKSKLSKRTVLIQVKQKWKPTGKVFTTIGYYWKPTGRILPLGAQCPLTRNTKPKVVLVRQWKPTGRILPLGGQCIVTRSIASTSALIVVETPTPMVPIVPANACTNQLDPNSNWGSGTPNSPFFVCFQMQAPFLKEKKGVHFSALFLRKKRNIHGVVNRANIDYIERMWEEFTQSIHTFIDDKRKLAQHTQGKKKATIIVIPSVRFSKLIIHHLHSKHKFHPRPGSLMHLPNEEFVFGYLKFTAKGTKREVFGKSIPNDRITADIQGEQYYNAYLEKVAKHQRYLAGEKVSDPDSPAPKPAKAPKPQATKQSKPAAPKAALVAKPAAAKASKSATCYRPKASKYFCFILNLLPKPKTLSCTTESLRRRSEKRQTPKSSLQMIDEAVDKGVLEMEPAYNQEEADNQKAVEESLKDVHAAHQGLLPLVVIKESKSGKFQPLPEVHGKGKEEVDEEQAARVLLNLQTLKKKSPDDQYIFQRRTPAPTESSGHDESSLIYAELGLTDSETESDEEVSGIDVGVQDEGQAGSNPGVQDEGQAGPIPGNAVASQPPSIHVVHDGPNLEHMDLEASDTSIQLNPEQMDEEFTTTSYLNVPENLKLPFEGEVRLEEPTSSAGTLSSLQHHDKELSFTNQFLAEKSQEDEPEKTNTEAFQSMVTVPIRQDTSSVPLMTTLILISPSLNQHPQLFLHPYQHLQQQQQQ</sequence>
<comment type="caution">
    <text evidence="2">The sequence shown here is derived from an EMBL/GenBank/DDBJ whole genome shotgun (WGS) entry which is preliminary data.</text>
</comment>
<evidence type="ECO:0000313" key="2">
    <source>
        <dbReference type="EMBL" id="GJT04775.1"/>
    </source>
</evidence>
<reference evidence="2" key="2">
    <citation type="submission" date="2022-01" db="EMBL/GenBank/DDBJ databases">
        <authorList>
            <person name="Yamashiro T."/>
            <person name="Shiraishi A."/>
            <person name="Satake H."/>
            <person name="Nakayama K."/>
        </authorList>
    </citation>
    <scope>NUCLEOTIDE SEQUENCE</scope>
</reference>
<dbReference type="EMBL" id="BQNB010012534">
    <property type="protein sequence ID" value="GJT04775.1"/>
    <property type="molecule type" value="Genomic_DNA"/>
</dbReference>
<evidence type="ECO:0000313" key="3">
    <source>
        <dbReference type="Proteomes" id="UP001151760"/>
    </source>
</evidence>
<protein>
    <recommendedName>
        <fullName evidence="4">E-beta-farnesene synthase</fullName>
    </recommendedName>
</protein>
<dbReference type="Proteomes" id="UP001151760">
    <property type="component" value="Unassembled WGS sequence"/>
</dbReference>
<feature type="region of interest" description="Disordered" evidence="1">
    <location>
        <begin position="445"/>
        <end position="478"/>
    </location>
</feature>
<feature type="compositionally biased region" description="Low complexity" evidence="1">
    <location>
        <begin position="462"/>
        <end position="478"/>
    </location>
</feature>
<evidence type="ECO:0008006" key="4">
    <source>
        <dbReference type="Google" id="ProtNLM"/>
    </source>
</evidence>
<feature type="compositionally biased region" description="Basic residues" evidence="1">
    <location>
        <begin position="123"/>
        <end position="132"/>
    </location>
</feature>
<proteinExistence type="predicted"/>
<feature type="region of interest" description="Disordered" evidence="1">
    <location>
        <begin position="120"/>
        <end position="141"/>
    </location>
</feature>